<evidence type="ECO:0000313" key="1">
    <source>
        <dbReference type="EMBL" id="GAE32446.1"/>
    </source>
</evidence>
<dbReference type="Pfam" id="PF12691">
    <property type="entry name" value="Phage_tail_terminator_6"/>
    <property type="match status" value="1"/>
</dbReference>
<dbReference type="AlphaFoldDB" id="W4QK54"/>
<sequence>MDFIERLVERVNHIPLPSIECKTGYLGEEESFVVYPLPGSRVVMEYMDGTTDQQLNFEFAMKSKLQSQIHQTLWLVQSELEKLKELESNDGSFEFDELVITNKPFINQKDDQGWFVFLLDVQATITVFKESE</sequence>
<name>W4QK54_9BACI</name>
<dbReference type="EMBL" id="BAUU01000036">
    <property type="protein sequence ID" value="GAE32446.1"/>
    <property type="molecule type" value="Genomic_DNA"/>
</dbReference>
<dbReference type="InterPro" id="IPR024411">
    <property type="entry name" value="Tail_terminator_phage"/>
</dbReference>
<comment type="caution">
    <text evidence="1">The sequence shown here is derived from an EMBL/GenBank/DDBJ whole genome shotgun (WGS) entry which is preliminary data.</text>
</comment>
<gene>
    <name evidence="1" type="ORF">JCM9152_3981</name>
</gene>
<dbReference type="RefSeq" id="WP_035346736.1">
    <property type="nucleotide sequence ID" value="NZ_BAUU01000036.1"/>
</dbReference>
<proteinExistence type="predicted"/>
<dbReference type="OrthoDB" id="2928533at2"/>
<accession>W4QK54</accession>
<reference evidence="1" key="1">
    <citation type="journal article" date="2014" name="Genome Announc.">
        <title>Draft Genome Sequences of Three Alkaliphilic Bacillus Strains, Bacillus wakoensis JCM 9140T, Bacillus akibai JCM 9157T, and Bacillus hemicellulosilyticus JCM 9152T.</title>
        <authorList>
            <person name="Yuki M."/>
            <person name="Oshima K."/>
            <person name="Suda W."/>
            <person name="Oshida Y."/>
            <person name="Kitamura K."/>
            <person name="Iida T."/>
            <person name="Hattori M."/>
            <person name="Ohkuma M."/>
        </authorList>
    </citation>
    <scope>NUCLEOTIDE SEQUENCE [LARGE SCALE GENOMIC DNA]</scope>
    <source>
        <strain evidence="1">JCM 9152</strain>
    </source>
</reference>
<organism evidence="1 2">
    <name type="scientific">Halalkalibacter hemicellulosilyticusJCM 9152</name>
    <dbReference type="NCBI Taxonomy" id="1236971"/>
    <lineage>
        <taxon>Bacteria</taxon>
        <taxon>Bacillati</taxon>
        <taxon>Bacillota</taxon>
        <taxon>Bacilli</taxon>
        <taxon>Bacillales</taxon>
        <taxon>Bacillaceae</taxon>
        <taxon>Halalkalibacter</taxon>
    </lineage>
</organism>
<keyword evidence="2" id="KW-1185">Reference proteome</keyword>
<dbReference type="STRING" id="1236971.JCM9152_3981"/>
<protein>
    <submittedName>
        <fullName evidence="1">Phage minor capsid protein</fullName>
    </submittedName>
</protein>
<dbReference type="Proteomes" id="UP000018895">
    <property type="component" value="Unassembled WGS sequence"/>
</dbReference>
<evidence type="ECO:0000313" key="2">
    <source>
        <dbReference type="Proteomes" id="UP000018895"/>
    </source>
</evidence>